<keyword evidence="4" id="KW-1133">Transmembrane helix</keyword>
<dbReference type="EMBL" id="MVOH01000002">
    <property type="protein sequence ID" value="PAU68913.1"/>
    <property type="molecule type" value="Genomic_DNA"/>
</dbReference>
<organism evidence="7 8">
    <name type="scientific">Bifidobacterium criceti</name>
    <dbReference type="NCBI Taxonomy" id="1960969"/>
    <lineage>
        <taxon>Bacteria</taxon>
        <taxon>Bacillati</taxon>
        <taxon>Actinomycetota</taxon>
        <taxon>Actinomycetes</taxon>
        <taxon>Bifidobacteriales</taxon>
        <taxon>Bifidobacteriaceae</taxon>
        <taxon>Bifidobacterium</taxon>
    </lineage>
</organism>
<dbReference type="PANTHER" id="PTHR43399">
    <property type="entry name" value="SUBTILISIN-RELATED"/>
    <property type="match status" value="1"/>
</dbReference>
<gene>
    <name evidence="7" type="ORF">B1526_0106</name>
</gene>
<proteinExistence type="inferred from homology"/>
<dbReference type="Proteomes" id="UP000218399">
    <property type="component" value="Unassembled WGS sequence"/>
</dbReference>
<dbReference type="SUPFAM" id="SSF52743">
    <property type="entry name" value="Subtilisin-like"/>
    <property type="match status" value="1"/>
</dbReference>
<reference evidence="7 8" key="1">
    <citation type="journal article" date="2017" name="ISME J.">
        <title>Unveiling bifidobacterial biogeography across the mammalian branch of the tree of life.</title>
        <authorList>
            <person name="Milani C."/>
            <person name="Mangifesta M."/>
            <person name="Mancabelli L."/>
            <person name="Lugli G.A."/>
            <person name="James K."/>
            <person name="Duranti S."/>
            <person name="Turroni F."/>
            <person name="Ferrario C."/>
            <person name="Ossiprandi M.C."/>
            <person name="van Sinderen D."/>
            <person name="Ventura M."/>
        </authorList>
    </citation>
    <scope>NUCLEOTIDE SEQUENCE [LARGE SCALE GENOMIC DNA]</scope>
    <source>
        <strain evidence="8">Ham19E</strain>
    </source>
</reference>
<accession>A0A2A2EIM5</accession>
<dbReference type="AlphaFoldDB" id="A0A2A2EIM5"/>
<evidence type="ECO:0000256" key="3">
    <source>
        <dbReference type="SAM" id="MobiDB-lite"/>
    </source>
</evidence>
<feature type="signal peptide" evidence="5">
    <location>
        <begin position="1"/>
        <end position="34"/>
    </location>
</feature>
<dbReference type="InterPro" id="IPR000209">
    <property type="entry name" value="Peptidase_S8/S53_dom"/>
</dbReference>
<keyword evidence="4" id="KW-0812">Transmembrane</keyword>
<protein>
    <submittedName>
        <fullName evidence="7">Peptidase, S8/S53 family</fullName>
    </submittedName>
</protein>
<dbReference type="Gene3D" id="3.40.50.200">
    <property type="entry name" value="Peptidase S8/S53 domain"/>
    <property type="match status" value="1"/>
</dbReference>
<keyword evidence="2" id="KW-0720">Serine protease</keyword>
<dbReference type="Pfam" id="PF00082">
    <property type="entry name" value="Peptidase_S8"/>
    <property type="match status" value="1"/>
</dbReference>
<feature type="chain" id="PRO_5012991174" evidence="5">
    <location>
        <begin position="35"/>
        <end position="551"/>
    </location>
</feature>
<keyword evidence="4" id="KW-0472">Membrane</keyword>
<dbReference type="GO" id="GO:0006508">
    <property type="term" value="P:proteolysis"/>
    <property type="evidence" value="ECO:0007669"/>
    <property type="project" value="UniProtKB-KW"/>
</dbReference>
<evidence type="ECO:0000256" key="5">
    <source>
        <dbReference type="SAM" id="SignalP"/>
    </source>
</evidence>
<dbReference type="GO" id="GO:0004252">
    <property type="term" value="F:serine-type endopeptidase activity"/>
    <property type="evidence" value="ECO:0007669"/>
    <property type="project" value="UniProtKB-UniRule"/>
</dbReference>
<evidence type="ECO:0000256" key="1">
    <source>
        <dbReference type="ARBA" id="ARBA00011073"/>
    </source>
</evidence>
<feature type="active site" description="Charge relay system" evidence="2">
    <location>
        <position position="68"/>
    </location>
</feature>
<keyword evidence="2" id="KW-0378">Hydrolase</keyword>
<keyword evidence="8" id="KW-1185">Reference proteome</keyword>
<dbReference type="InterPro" id="IPR036852">
    <property type="entry name" value="Peptidase_S8/S53_dom_sf"/>
</dbReference>
<comment type="caution">
    <text evidence="7">The sequence shown here is derived from an EMBL/GenBank/DDBJ whole genome shotgun (WGS) entry which is preliminary data.</text>
</comment>
<name>A0A2A2EIM5_9BIFI</name>
<dbReference type="PROSITE" id="PS51892">
    <property type="entry name" value="SUBTILASE"/>
    <property type="match status" value="1"/>
</dbReference>
<feature type="transmembrane region" description="Helical" evidence="4">
    <location>
        <begin position="500"/>
        <end position="523"/>
    </location>
</feature>
<evidence type="ECO:0000259" key="6">
    <source>
        <dbReference type="Pfam" id="PF00082"/>
    </source>
</evidence>
<evidence type="ECO:0000256" key="4">
    <source>
        <dbReference type="SAM" id="Phobius"/>
    </source>
</evidence>
<feature type="active site" description="Charge relay system" evidence="2">
    <location>
        <position position="302"/>
    </location>
</feature>
<evidence type="ECO:0000313" key="7">
    <source>
        <dbReference type="EMBL" id="PAU68913.1"/>
    </source>
</evidence>
<evidence type="ECO:0000256" key="2">
    <source>
        <dbReference type="PROSITE-ProRule" id="PRU01240"/>
    </source>
</evidence>
<sequence>MGLSRVVARLRVVCLAVVAAVLAVSLAVVPSVWAVELDDGDWYVTKTGVQDAWGQGVTGNGVKVAVLDSQIVSDYPAIAGKHVESKLVLKDGGSSCMDKDRTLRMDVSNPDLRAGDRGLYMTHGTEMTAYIVGDGSGYDGSRGLVGVAQDARVTHFPMSFSNDGMLGGMAPLCEVGDDVDFSTVLRRVVADGNRIVNMSFESKYRPQTVEAFVEALRAGVVIVSSTGNDEEDSGPRDYVGEPTKTNRFPGALAVNAMDASGGTNRRDGGVTLLAPGGGINGYGTTADRELGKDADGRANSSSAASAITSGMLALVMSKWPDATGNQVLQSVVHHTQGNTSGEPVFDKELRSGFGVIDLPKLLAVDPSQYPDINPLLEAAVVNSEKYEETKGMYTDRSGWGDHQIANTQVFDLDGSSHIDVQREASLVGEEYERQKDAWARVERCRADGGADCMQYSATRTGQTSLSSLAGSESGSGAVGSEGNAQASSASSSSSSSSTGVWLWLAVGAGVAAVVALIVVACLLSRRNRNEYEAHSPINDNIENQRRFGSSN</sequence>
<dbReference type="InterPro" id="IPR051048">
    <property type="entry name" value="Peptidase_S8/S53_subtilisin"/>
</dbReference>
<dbReference type="PANTHER" id="PTHR43399:SF4">
    <property type="entry name" value="CELL WALL-ASSOCIATED PROTEASE"/>
    <property type="match status" value="1"/>
</dbReference>
<feature type="active site" description="Charge relay system" evidence="2">
    <location>
        <position position="123"/>
    </location>
</feature>
<feature type="region of interest" description="Disordered" evidence="3">
    <location>
        <begin position="226"/>
        <end position="245"/>
    </location>
</feature>
<evidence type="ECO:0000313" key="8">
    <source>
        <dbReference type="Proteomes" id="UP000218399"/>
    </source>
</evidence>
<feature type="compositionally biased region" description="Low complexity" evidence="3">
    <location>
        <begin position="464"/>
        <end position="494"/>
    </location>
</feature>
<keyword evidence="2" id="KW-0645">Protease</keyword>
<keyword evidence="5" id="KW-0732">Signal</keyword>
<feature type="domain" description="Peptidase S8/S53" evidence="6">
    <location>
        <begin position="59"/>
        <end position="343"/>
    </location>
</feature>
<feature type="region of interest" description="Disordered" evidence="3">
    <location>
        <begin position="463"/>
        <end position="494"/>
    </location>
</feature>
<comment type="similarity">
    <text evidence="1 2">Belongs to the peptidase S8 family.</text>
</comment>